<sequence length="125" mass="13857">MKLISLENVVLYHEKIISATGGSLGIRDIGLIESALSRGIASFDGKDLYKTDIEKISAITYSLINNHAFIDGNKRIGVSVMLLLLRINNVNLSYAQEELINLGLSIAENKSDIFDIAKWILDHRV</sequence>
<evidence type="ECO:0000259" key="1">
    <source>
        <dbReference type="PROSITE" id="PS51459"/>
    </source>
</evidence>
<name>A0A1M6QHU2_PARC5</name>
<dbReference type="PANTHER" id="PTHR39426:SF1">
    <property type="entry name" value="HOMOLOGY TO DEATH-ON-CURING PROTEIN OF PHAGE P1"/>
    <property type="match status" value="1"/>
</dbReference>
<keyword evidence="3" id="KW-1185">Reference proteome</keyword>
<dbReference type="EMBL" id="FRAG01000034">
    <property type="protein sequence ID" value="SHK19587.1"/>
    <property type="molecule type" value="Genomic_DNA"/>
</dbReference>
<dbReference type="InterPro" id="IPR006440">
    <property type="entry name" value="Doc"/>
</dbReference>
<evidence type="ECO:0000313" key="3">
    <source>
        <dbReference type="Proteomes" id="UP000184465"/>
    </source>
</evidence>
<reference evidence="2 3" key="1">
    <citation type="submission" date="2016-11" db="EMBL/GenBank/DDBJ databases">
        <authorList>
            <person name="Jaros S."/>
            <person name="Januszkiewicz K."/>
            <person name="Wedrychowicz H."/>
        </authorList>
    </citation>
    <scope>NUCLEOTIDE SEQUENCE [LARGE SCALE GENOMIC DNA]</scope>
    <source>
        <strain evidence="2 3">DSM 15212</strain>
    </source>
</reference>
<proteinExistence type="predicted"/>
<dbReference type="InterPro" id="IPR053737">
    <property type="entry name" value="Type_II_TA_Toxin"/>
</dbReference>
<dbReference type="PANTHER" id="PTHR39426">
    <property type="entry name" value="HOMOLOGY TO DEATH-ON-CURING PROTEIN OF PHAGE P1"/>
    <property type="match status" value="1"/>
</dbReference>
<dbReference type="OrthoDB" id="9802752at2"/>
<dbReference type="InterPro" id="IPR036597">
    <property type="entry name" value="Fido-like_dom_sf"/>
</dbReference>
<evidence type="ECO:0000313" key="2">
    <source>
        <dbReference type="EMBL" id="SHK19587.1"/>
    </source>
</evidence>
<dbReference type="Proteomes" id="UP000184465">
    <property type="component" value="Unassembled WGS sequence"/>
</dbReference>
<dbReference type="AlphaFoldDB" id="A0A1M6QHU2"/>
<organism evidence="2 3">
    <name type="scientific">Paramaledivibacter caminithermalis (strain DSM 15212 / CIP 107654 / DViRD3)</name>
    <name type="common">Clostridium caminithermale</name>
    <dbReference type="NCBI Taxonomy" id="1121301"/>
    <lineage>
        <taxon>Bacteria</taxon>
        <taxon>Bacillati</taxon>
        <taxon>Bacillota</taxon>
        <taxon>Clostridia</taxon>
        <taxon>Peptostreptococcales</taxon>
        <taxon>Caminicellaceae</taxon>
        <taxon>Paramaledivibacter</taxon>
    </lineage>
</organism>
<accession>A0A1M6QHU2</accession>
<dbReference type="RefSeq" id="WP_073150747.1">
    <property type="nucleotide sequence ID" value="NZ_FRAG01000034.1"/>
</dbReference>
<dbReference type="Pfam" id="PF02661">
    <property type="entry name" value="Fic"/>
    <property type="match status" value="1"/>
</dbReference>
<dbReference type="PROSITE" id="PS51459">
    <property type="entry name" value="FIDO"/>
    <property type="match status" value="1"/>
</dbReference>
<feature type="domain" description="Fido" evidence="1">
    <location>
        <begin position="4"/>
        <end position="122"/>
    </location>
</feature>
<dbReference type="Gene3D" id="1.20.120.1870">
    <property type="entry name" value="Fic/DOC protein, Fido domain"/>
    <property type="match status" value="1"/>
</dbReference>
<gene>
    <name evidence="2" type="ORF">SAMN02745912_02582</name>
</gene>
<dbReference type="InterPro" id="IPR003812">
    <property type="entry name" value="Fido"/>
</dbReference>
<dbReference type="SUPFAM" id="SSF140931">
    <property type="entry name" value="Fic-like"/>
    <property type="match status" value="1"/>
</dbReference>
<dbReference type="GO" id="GO:0016301">
    <property type="term" value="F:kinase activity"/>
    <property type="evidence" value="ECO:0007669"/>
    <property type="project" value="InterPro"/>
</dbReference>
<dbReference type="NCBIfam" id="TIGR01550">
    <property type="entry name" value="DOC_P1"/>
    <property type="match status" value="1"/>
</dbReference>
<protein>
    <submittedName>
        <fullName evidence="2">Death on curing protein</fullName>
    </submittedName>
</protein>